<dbReference type="PROSITE" id="PS51140">
    <property type="entry name" value="CUE"/>
    <property type="match status" value="1"/>
</dbReference>
<dbReference type="AlphaFoldDB" id="A0A2G9U9Y7"/>
<dbReference type="InterPro" id="IPR009060">
    <property type="entry name" value="UBA-like_sf"/>
</dbReference>
<keyword evidence="5" id="KW-0395">Inflammatory response</keyword>
<reference evidence="8 9" key="1">
    <citation type="submission" date="2015-09" db="EMBL/GenBank/DDBJ databases">
        <title>Draft genome of the parasitic nematode Teladorsagia circumcincta isolate WARC Sus (inbred).</title>
        <authorList>
            <person name="Mitreva M."/>
        </authorList>
    </citation>
    <scope>NUCLEOTIDE SEQUENCE [LARGE SCALE GENOMIC DNA]</scope>
    <source>
        <strain evidence="8 9">S</strain>
    </source>
</reference>
<dbReference type="InterPro" id="IPR035892">
    <property type="entry name" value="C2_domain_sf"/>
</dbReference>
<name>A0A2G9U9Y7_TELCI</name>
<dbReference type="Gene3D" id="1.10.8.10">
    <property type="entry name" value="DNA helicase RuvA subunit, C-terminal domain"/>
    <property type="match status" value="1"/>
</dbReference>
<evidence type="ECO:0000259" key="6">
    <source>
        <dbReference type="PROSITE" id="PS50004"/>
    </source>
</evidence>
<evidence type="ECO:0000256" key="1">
    <source>
        <dbReference type="ARBA" id="ARBA00009278"/>
    </source>
</evidence>
<dbReference type="Pfam" id="PF02845">
    <property type="entry name" value="CUE"/>
    <property type="match status" value="1"/>
</dbReference>
<protein>
    <submittedName>
        <fullName evidence="8">C2 domain protein</fullName>
    </submittedName>
</protein>
<dbReference type="GO" id="GO:0031624">
    <property type="term" value="F:ubiquitin conjugating enzyme binding"/>
    <property type="evidence" value="ECO:0007669"/>
    <property type="project" value="TreeGrafter"/>
</dbReference>
<keyword evidence="4" id="KW-0072">Autophagy</keyword>
<dbReference type="FunFam" id="2.60.40.150:FF:000214">
    <property type="entry name" value="Toll-interacting protein"/>
    <property type="match status" value="1"/>
</dbReference>
<dbReference type="SUPFAM" id="SSF46934">
    <property type="entry name" value="UBA-like"/>
    <property type="match status" value="1"/>
</dbReference>
<dbReference type="GO" id="GO:0006511">
    <property type="term" value="P:ubiquitin-dependent protein catabolic process"/>
    <property type="evidence" value="ECO:0007669"/>
    <property type="project" value="TreeGrafter"/>
</dbReference>
<dbReference type="GO" id="GO:0043130">
    <property type="term" value="F:ubiquitin binding"/>
    <property type="evidence" value="ECO:0007669"/>
    <property type="project" value="InterPro"/>
</dbReference>
<dbReference type="InterPro" id="IPR037301">
    <property type="entry name" value="Tollip_C2"/>
</dbReference>
<dbReference type="Pfam" id="PF00168">
    <property type="entry name" value="C2"/>
    <property type="match status" value="1"/>
</dbReference>
<evidence type="ECO:0000256" key="5">
    <source>
        <dbReference type="ARBA" id="ARBA00023198"/>
    </source>
</evidence>
<comment type="similarity">
    <text evidence="1">Belongs to the tollip family.</text>
</comment>
<dbReference type="CDD" id="cd04016">
    <property type="entry name" value="C2_Tollip"/>
    <property type="match status" value="1"/>
</dbReference>
<dbReference type="PANTHER" id="PTHR16461">
    <property type="entry name" value="TOLL-INTERACTING PROTEIN"/>
    <property type="match status" value="1"/>
</dbReference>
<evidence type="ECO:0000256" key="3">
    <source>
        <dbReference type="ARBA" id="ARBA00022859"/>
    </source>
</evidence>
<dbReference type="SUPFAM" id="SSF49562">
    <property type="entry name" value="C2 domain (Calcium/lipid-binding domain, CaLB)"/>
    <property type="match status" value="1"/>
</dbReference>
<feature type="domain" description="CUE" evidence="7">
    <location>
        <begin position="245"/>
        <end position="309"/>
    </location>
</feature>
<dbReference type="InterPro" id="IPR003892">
    <property type="entry name" value="CUE"/>
</dbReference>
<keyword evidence="9" id="KW-1185">Reference proteome</keyword>
<proteinExistence type="inferred from homology"/>
<keyword evidence="3" id="KW-0391">Immunity</keyword>
<evidence type="ECO:0000313" key="9">
    <source>
        <dbReference type="Proteomes" id="UP000230423"/>
    </source>
</evidence>
<dbReference type="GO" id="GO:0045087">
    <property type="term" value="P:innate immune response"/>
    <property type="evidence" value="ECO:0007669"/>
    <property type="project" value="UniProtKB-KW"/>
</dbReference>
<evidence type="ECO:0000256" key="4">
    <source>
        <dbReference type="ARBA" id="ARBA00023006"/>
    </source>
</evidence>
<dbReference type="GO" id="GO:0006914">
    <property type="term" value="P:autophagy"/>
    <property type="evidence" value="ECO:0007669"/>
    <property type="project" value="UniProtKB-KW"/>
</dbReference>
<feature type="domain" description="C2" evidence="6">
    <location>
        <begin position="84"/>
        <end position="200"/>
    </location>
</feature>
<accession>A0A2G9U9Y7</accession>
<sequence>MKLLDQAITPRKEHFQERRLLQNDHLVDISYSLMEHKLTEHWVMSSTTSVAERRRQVLVGELPVDFLRLIVPRDEAAASQQPQTQQLVYTGGSFVPPNTRGRLSITIADANLVRNYGIVRMDPYCRLRVGHAVFETQTKLSGGRSPVWNRTVHAYLPNGVESIYIQIFDEKAFSADECIAWAHVMLPPAIFNGETIDDYYPLSGQQGEGKEGMLHLIISFAPVEATIPTAVVLPATPAPPLPVEITAEDTKELEAMFPDVDREVIRCVLEESRGLIFSPMFRRPTWSSFMFLFLGDKDATVSALLEMSKT</sequence>
<dbReference type="Proteomes" id="UP000230423">
    <property type="component" value="Unassembled WGS sequence"/>
</dbReference>
<dbReference type="PANTHER" id="PTHR16461:SF5">
    <property type="entry name" value="TOLL-INTERACTING PROTEIN"/>
    <property type="match status" value="1"/>
</dbReference>
<dbReference type="PROSITE" id="PS50004">
    <property type="entry name" value="C2"/>
    <property type="match status" value="1"/>
</dbReference>
<dbReference type="Gene3D" id="2.60.40.150">
    <property type="entry name" value="C2 domain"/>
    <property type="match status" value="1"/>
</dbReference>
<evidence type="ECO:0000256" key="2">
    <source>
        <dbReference type="ARBA" id="ARBA00022588"/>
    </source>
</evidence>
<dbReference type="EMBL" id="KZ347882">
    <property type="protein sequence ID" value="PIO67005.1"/>
    <property type="molecule type" value="Genomic_DNA"/>
</dbReference>
<dbReference type="GO" id="GO:0005737">
    <property type="term" value="C:cytoplasm"/>
    <property type="evidence" value="ECO:0007669"/>
    <property type="project" value="TreeGrafter"/>
</dbReference>
<keyword evidence="2" id="KW-0399">Innate immunity</keyword>
<gene>
    <name evidence="8" type="ORF">TELCIR_11266</name>
</gene>
<dbReference type="InterPro" id="IPR000008">
    <property type="entry name" value="C2_dom"/>
</dbReference>
<evidence type="ECO:0000313" key="8">
    <source>
        <dbReference type="EMBL" id="PIO67005.1"/>
    </source>
</evidence>
<evidence type="ECO:0000259" key="7">
    <source>
        <dbReference type="PROSITE" id="PS51140"/>
    </source>
</evidence>
<dbReference type="OrthoDB" id="9942608at2759"/>
<organism evidence="8 9">
    <name type="scientific">Teladorsagia circumcincta</name>
    <name type="common">Brown stomach worm</name>
    <name type="synonym">Ostertagia circumcincta</name>
    <dbReference type="NCBI Taxonomy" id="45464"/>
    <lineage>
        <taxon>Eukaryota</taxon>
        <taxon>Metazoa</taxon>
        <taxon>Ecdysozoa</taxon>
        <taxon>Nematoda</taxon>
        <taxon>Chromadorea</taxon>
        <taxon>Rhabditida</taxon>
        <taxon>Rhabditina</taxon>
        <taxon>Rhabditomorpha</taxon>
        <taxon>Strongyloidea</taxon>
        <taxon>Trichostrongylidae</taxon>
        <taxon>Teladorsagia</taxon>
    </lineage>
</organism>